<sequence>MLRELDGPEWLERPRATTVVKQARCSAAAALGWAINGFAQAYPDMRGISEANLNDAGRKALADTSTMCVGEAIVRFGFARSAAWTNSGKSVAEIIAEEPRAQAVLDKQRIGTLKPAGPVRVATGVQDDIVPHAQARRLAVDWCRKGGNVTYAAVDLPNLGDRILTNHLTPLITDQTAAISWLTDRLEGKPTTSNCWTMPFQR</sequence>
<dbReference type="Gene3D" id="3.40.50.1820">
    <property type="entry name" value="alpha/beta hydrolase"/>
    <property type="match status" value="1"/>
</dbReference>
<dbReference type="Proteomes" id="UP000579531">
    <property type="component" value="Unassembled WGS sequence"/>
</dbReference>
<dbReference type="InterPro" id="IPR005152">
    <property type="entry name" value="Lipase_secreted"/>
</dbReference>
<dbReference type="PANTHER" id="PTHR34853:SF1">
    <property type="entry name" value="LIPASE 5"/>
    <property type="match status" value="1"/>
</dbReference>
<evidence type="ECO:0000313" key="1">
    <source>
        <dbReference type="EMBL" id="MBB5812578.1"/>
    </source>
</evidence>
<keyword evidence="2" id="KW-1185">Reference proteome</keyword>
<organism evidence="1 2">
    <name type="scientific">Streptomyces collinus</name>
    <dbReference type="NCBI Taxonomy" id="42684"/>
    <lineage>
        <taxon>Bacteria</taxon>
        <taxon>Bacillati</taxon>
        <taxon>Actinomycetota</taxon>
        <taxon>Actinomycetes</taxon>
        <taxon>Kitasatosporales</taxon>
        <taxon>Streptomycetaceae</taxon>
        <taxon>Streptomyces</taxon>
    </lineage>
</organism>
<accession>A0AA89TY40</accession>
<dbReference type="AlphaFoldDB" id="A0AA89TY40"/>
<dbReference type="Gene3D" id="1.10.260.130">
    <property type="match status" value="1"/>
</dbReference>
<dbReference type="GO" id="GO:0016042">
    <property type="term" value="P:lipid catabolic process"/>
    <property type="evidence" value="ECO:0007669"/>
    <property type="project" value="InterPro"/>
</dbReference>
<dbReference type="InterPro" id="IPR029058">
    <property type="entry name" value="AB_hydrolase_fold"/>
</dbReference>
<dbReference type="PANTHER" id="PTHR34853">
    <property type="match status" value="1"/>
</dbReference>
<proteinExistence type="predicted"/>
<reference evidence="1 2" key="1">
    <citation type="submission" date="2020-08" db="EMBL/GenBank/DDBJ databases">
        <title>Sequencing the genomes of 1000 actinobacteria strains.</title>
        <authorList>
            <person name="Klenk H.-P."/>
        </authorList>
    </citation>
    <scope>NUCLEOTIDE SEQUENCE [LARGE SCALE GENOMIC DNA]</scope>
    <source>
        <strain evidence="1 2">DSM 40129</strain>
    </source>
</reference>
<gene>
    <name evidence="1" type="ORF">HNR72_003606</name>
</gene>
<dbReference type="Pfam" id="PF03583">
    <property type="entry name" value="LIP"/>
    <property type="match status" value="1"/>
</dbReference>
<name>A0AA89TY40_STRCU</name>
<evidence type="ECO:0000313" key="2">
    <source>
        <dbReference type="Proteomes" id="UP000579531"/>
    </source>
</evidence>
<dbReference type="EMBL" id="JACHLX010000001">
    <property type="protein sequence ID" value="MBB5812578.1"/>
    <property type="molecule type" value="Genomic_DNA"/>
</dbReference>
<comment type="caution">
    <text evidence="1">The sequence shown here is derived from an EMBL/GenBank/DDBJ whole genome shotgun (WGS) entry which is preliminary data.</text>
</comment>
<dbReference type="GO" id="GO:0004806">
    <property type="term" value="F:triacylglycerol lipase activity"/>
    <property type="evidence" value="ECO:0007669"/>
    <property type="project" value="InterPro"/>
</dbReference>
<protein>
    <submittedName>
        <fullName evidence="1">Uncharacterized protein</fullName>
    </submittedName>
</protein>